<sequence length="575" mass="64426">MKRRTFISGIAFGAGAFTVNPISLIGKEDASKKKVLVSENYKVFEADLVVAGGGLGGCAAALAALRNGMSVVMTEETDWIGGQLTQQAVPPDEHQWIETHGATALYREFREQIRIYYKSYYPLTEEARNREFLNPGDGAVSRLCHEPKVALQVLKQLFAPYESSGKIKILLNHKISSAESDGIRVSNLESKCLFTGKSVLLKAPYFVDATELGDLLPLSDTAFVTGTESKSETGELHAPEKGDPENNQAFTMCFAMDYVPGEDWVIPKPEQYDFWNNYIPELSSPWPGTMLGLHYSNPQTLEPKELGFHPEGIPTGDMLNLWLYRRLLHRNNFQQGFYEGDISLVNWPQNDYIPGNLIGVTEKEFNKHIEGGKQLSLSLLYWLQTEAPRPDGGKGWKGLRLRPDIVGTADGMAKYPYVRESRRIKAKFTILEEHVGKEQRSIISGLSVEELRAAEFEDSVGIGYYHIDLHPSSRGDNYIDFPSLPFQIPLGALIPEKMENLIPANKNIGTTHITNGCYRLHPVEWSIGEAVGMLIPFSLTKNVPPAQVYKDKNLLREFQRMVRSQGIETEWPKNA</sequence>
<comment type="caution">
    <text evidence="1">The sequence shown here is derived from an EMBL/GenBank/DDBJ whole genome shotgun (WGS) entry which is preliminary data.</text>
</comment>
<dbReference type="PANTHER" id="PTHR42716">
    <property type="entry name" value="L-ASPARTATE OXIDASE"/>
    <property type="match status" value="1"/>
</dbReference>
<organism evidence="1 2">
    <name type="scientific">Arthrospiribacter ruber</name>
    <dbReference type="NCBI Taxonomy" id="2487934"/>
    <lineage>
        <taxon>Bacteria</taxon>
        <taxon>Pseudomonadati</taxon>
        <taxon>Bacteroidota</taxon>
        <taxon>Cytophagia</taxon>
        <taxon>Cytophagales</taxon>
        <taxon>Cyclobacteriaceae</taxon>
        <taxon>Arthrospiribacter</taxon>
    </lineage>
</organism>
<dbReference type="RefSeq" id="WP_219289700.1">
    <property type="nucleotide sequence ID" value="NZ_RPHB01000005.1"/>
</dbReference>
<dbReference type="GO" id="GO:0008734">
    <property type="term" value="F:L-aspartate oxidase activity"/>
    <property type="evidence" value="ECO:0007669"/>
    <property type="project" value="InterPro"/>
</dbReference>
<protein>
    <submittedName>
        <fullName evidence="1">FAD-dependent oxidoreductase</fullName>
    </submittedName>
</protein>
<dbReference type="Proteomes" id="UP000727490">
    <property type="component" value="Unassembled WGS sequence"/>
</dbReference>
<evidence type="ECO:0000313" key="1">
    <source>
        <dbReference type="EMBL" id="MBW3468419.1"/>
    </source>
</evidence>
<proteinExistence type="predicted"/>
<evidence type="ECO:0000313" key="2">
    <source>
        <dbReference type="Proteomes" id="UP000727490"/>
    </source>
</evidence>
<gene>
    <name evidence="1" type="ORF">EGN73_11435</name>
</gene>
<name>A0A951IY48_9BACT</name>
<keyword evidence="2" id="KW-1185">Reference proteome</keyword>
<dbReference type="EMBL" id="RPHB01000005">
    <property type="protein sequence ID" value="MBW3468419.1"/>
    <property type="molecule type" value="Genomic_DNA"/>
</dbReference>
<dbReference type="PANTHER" id="PTHR42716:SF1">
    <property type="entry name" value="SLL0471 PROTEIN"/>
    <property type="match status" value="1"/>
</dbReference>
<accession>A0A951IY48</accession>
<reference evidence="1 2" key="1">
    <citation type="journal article" date="2020" name="Syst. Appl. Microbiol.">
        <title>Arthrospiribacter ruber gen. nov., sp. nov., a novel bacterium isolated from Arthrospira cultures.</title>
        <authorList>
            <person name="Waleron M."/>
            <person name="Misztak A."/>
            <person name="Waleron M.M."/>
            <person name="Furmaniak M."/>
            <person name="Mrozik A."/>
            <person name="Waleron K."/>
        </authorList>
    </citation>
    <scope>NUCLEOTIDE SEQUENCE [LARGE SCALE GENOMIC DNA]</scope>
    <source>
        <strain evidence="1 2">DPMB0001</strain>
    </source>
</reference>
<dbReference type="AlphaFoldDB" id="A0A951IY48"/>
<dbReference type="Pfam" id="PF12831">
    <property type="entry name" value="FAD_oxidored"/>
    <property type="match status" value="1"/>
</dbReference>
<dbReference type="InterPro" id="IPR005288">
    <property type="entry name" value="NadB"/>
</dbReference>
<dbReference type="GO" id="GO:0009435">
    <property type="term" value="P:NAD+ biosynthetic process"/>
    <property type="evidence" value="ECO:0007669"/>
    <property type="project" value="InterPro"/>
</dbReference>